<evidence type="ECO:0000256" key="2">
    <source>
        <dbReference type="ARBA" id="ARBA00022737"/>
    </source>
</evidence>
<keyword evidence="1" id="KW-0433">Leucine-rich repeat</keyword>
<dbReference type="OrthoDB" id="660555at2759"/>
<dbReference type="InterPro" id="IPR003591">
    <property type="entry name" value="Leu-rich_rpt_typical-subtyp"/>
</dbReference>
<evidence type="ECO:0000313" key="4">
    <source>
        <dbReference type="Proteomes" id="UP000027586"/>
    </source>
</evidence>
<dbReference type="GO" id="GO:0005737">
    <property type="term" value="C:cytoplasm"/>
    <property type="evidence" value="ECO:0007669"/>
    <property type="project" value="TreeGrafter"/>
</dbReference>
<dbReference type="EMBL" id="CBTN010000021">
    <property type="protein sequence ID" value="CDH54196.1"/>
    <property type="molecule type" value="Genomic_DNA"/>
</dbReference>
<dbReference type="SUPFAM" id="SSF52058">
    <property type="entry name" value="L domain-like"/>
    <property type="match status" value="1"/>
</dbReference>
<evidence type="ECO:0000256" key="1">
    <source>
        <dbReference type="ARBA" id="ARBA00022614"/>
    </source>
</evidence>
<gene>
    <name evidence="3" type="ORF">LCOR_05463.1</name>
</gene>
<reference evidence="3" key="1">
    <citation type="submission" date="2013-08" db="EMBL/GenBank/DDBJ databases">
        <title>Gene expansion shapes genome architecture in the human pathogen Lichtheimia corymbifera: an evolutionary genomics analysis in the ancient terrestrial Mucorales (Mucoromycotina).</title>
        <authorList>
            <person name="Schwartze V.U."/>
            <person name="Winter S."/>
            <person name="Shelest E."/>
            <person name="Marcet-Houben M."/>
            <person name="Horn F."/>
            <person name="Wehner S."/>
            <person name="Hoffmann K."/>
            <person name="Riege K."/>
            <person name="Sammeth M."/>
            <person name="Nowrousian M."/>
            <person name="Valiante V."/>
            <person name="Linde J."/>
            <person name="Jacobsen I.D."/>
            <person name="Marz M."/>
            <person name="Brakhage A.A."/>
            <person name="Gabaldon T."/>
            <person name="Bocker S."/>
            <person name="Voigt K."/>
        </authorList>
    </citation>
    <scope>NUCLEOTIDE SEQUENCE [LARGE SCALE GENOMIC DNA]</scope>
    <source>
        <strain evidence="3">FSU 9682</strain>
    </source>
</reference>
<name>A0A068RYZ3_9FUNG</name>
<keyword evidence="2" id="KW-0677">Repeat</keyword>
<dbReference type="PANTHER" id="PTHR48051">
    <property type="match status" value="1"/>
</dbReference>
<protein>
    <submittedName>
        <fullName evidence="3">Uncharacterized protein</fullName>
    </submittedName>
</protein>
<comment type="caution">
    <text evidence="3">The sequence shown here is derived from an EMBL/GenBank/DDBJ whole genome shotgun (WGS) entry which is preliminary data.</text>
</comment>
<dbReference type="VEuPathDB" id="FungiDB:LCOR_05463.1"/>
<dbReference type="Gene3D" id="3.80.10.10">
    <property type="entry name" value="Ribonuclease Inhibitor"/>
    <property type="match status" value="1"/>
</dbReference>
<dbReference type="AlphaFoldDB" id="A0A068RYZ3"/>
<organism evidence="3 4">
    <name type="scientific">Lichtheimia corymbifera JMRC:FSU:9682</name>
    <dbReference type="NCBI Taxonomy" id="1263082"/>
    <lineage>
        <taxon>Eukaryota</taxon>
        <taxon>Fungi</taxon>
        <taxon>Fungi incertae sedis</taxon>
        <taxon>Mucoromycota</taxon>
        <taxon>Mucoromycotina</taxon>
        <taxon>Mucoromycetes</taxon>
        <taxon>Mucorales</taxon>
        <taxon>Lichtheimiaceae</taxon>
        <taxon>Lichtheimia</taxon>
    </lineage>
</organism>
<dbReference type="SMART" id="SM00369">
    <property type="entry name" value="LRR_TYP"/>
    <property type="match status" value="2"/>
</dbReference>
<dbReference type="InterPro" id="IPR032675">
    <property type="entry name" value="LRR_dom_sf"/>
</dbReference>
<sequence length="165" mass="18716">MDGYRYHAYNIDLNAAGRLYSDLYGHVSPKGFFKRPIAPIKQLLLRQNGLMTLEAYGRAFMAMRHYLRELSLKENRLQKVPPEILPLASLTSLSLASNQISSIDEGVFSHLKHLQWLSLSCNELVTLPDDLIDCRKLKGLDIHSNNFKGLFLQFTLQPSSSKLPA</sequence>
<evidence type="ECO:0000313" key="3">
    <source>
        <dbReference type="EMBL" id="CDH54196.1"/>
    </source>
</evidence>
<dbReference type="Proteomes" id="UP000027586">
    <property type="component" value="Unassembled WGS sequence"/>
</dbReference>
<dbReference type="STRING" id="1263082.A0A068RYZ3"/>
<dbReference type="InterPro" id="IPR001611">
    <property type="entry name" value="Leu-rich_rpt"/>
</dbReference>
<accession>A0A068RYZ3</accession>
<dbReference type="PROSITE" id="PS51450">
    <property type="entry name" value="LRR"/>
    <property type="match status" value="1"/>
</dbReference>
<dbReference type="Pfam" id="PF13855">
    <property type="entry name" value="LRR_8"/>
    <property type="match status" value="1"/>
</dbReference>
<dbReference type="InterPro" id="IPR050216">
    <property type="entry name" value="LRR_domain-containing"/>
</dbReference>
<proteinExistence type="predicted"/>
<keyword evidence="4" id="KW-1185">Reference proteome</keyword>
<dbReference type="PANTHER" id="PTHR48051:SF1">
    <property type="entry name" value="RAS SUPPRESSOR PROTEIN 1"/>
    <property type="match status" value="1"/>
</dbReference>